<evidence type="ECO:0000313" key="9">
    <source>
        <dbReference type="EMBL" id="KAK3342038.1"/>
    </source>
</evidence>
<dbReference type="GO" id="GO:0016757">
    <property type="term" value="F:glycosyltransferase activity"/>
    <property type="evidence" value="ECO:0007669"/>
    <property type="project" value="UniProtKB-KW"/>
</dbReference>
<evidence type="ECO:0000256" key="5">
    <source>
        <dbReference type="ARBA" id="ARBA00022989"/>
    </source>
</evidence>
<keyword evidence="4 8" id="KW-0812">Transmembrane</keyword>
<keyword evidence="5 8" id="KW-1133">Transmembrane helix</keyword>
<dbReference type="PANTHER" id="PTHR47844:SF1">
    <property type="entry name" value="EXOSTOSIN-LIKE 2"/>
    <property type="match status" value="1"/>
</dbReference>
<evidence type="ECO:0000256" key="7">
    <source>
        <dbReference type="ARBA" id="ARBA00023180"/>
    </source>
</evidence>
<evidence type="ECO:0000256" key="1">
    <source>
        <dbReference type="ARBA" id="ARBA00004370"/>
    </source>
</evidence>
<evidence type="ECO:0000256" key="4">
    <source>
        <dbReference type="ARBA" id="ARBA00022692"/>
    </source>
</evidence>
<dbReference type="Proteomes" id="UP001275084">
    <property type="component" value="Unassembled WGS sequence"/>
</dbReference>
<keyword evidence="2" id="KW-0328">Glycosyltransferase</keyword>
<dbReference type="EMBL" id="JAUIQD010000008">
    <property type="protein sequence ID" value="KAK3342038.1"/>
    <property type="molecule type" value="Genomic_DNA"/>
</dbReference>
<comment type="caution">
    <text evidence="9">The sequence shown here is derived from an EMBL/GenBank/DDBJ whole genome shotgun (WGS) entry which is preliminary data.</text>
</comment>
<proteinExistence type="predicted"/>
<reference evidence="9" key="1">
    <citation type="journal article" date="2023" name="Mol. Phylogenet. Evol.">
        <title>Genome-scale phylogeny and comparative genomics of the fungal order Sordariales.</title>
        <authorList>
            <person name="Hensen N."/>
            <person name="Bonometti L."/>
            <person name="Westerberg I."/>
            <person name="Brannstrom I.O."/>
            <person name="Guillou S."/>
            <person name="Cros-Aarteil S."/>
            <person name="Calhoun S."/>
            <person name="Haridas S."/>
            <person name="Kuo A."/>
            <person name="Mondo S."/>
            <person name="Pangilinan J."/>
            <person name="Riley R."/>
            <person name="LaButti K."/>
            <person name="Andreopoulos B."/>
            <person name="Lipzen A."/>
            <person name="Chen C."/>
            <person name="Yan M."/>
            <person name="Daum C."/>
            <person name="Ng V."/>
            <person name="Clum A."/>
            <person name="Steindorff A."/>
            <person name="Ohm R.A."/>
            <person name="Martin F."/>
            <person name="Silar P."/>
            <person name="Natvig D.O."/>
            <person name="Lalanne C."/>
            <person name="Gautier V."/>
            <person name="Ament-Velasquez S.L."/>
            <person name="Kruys A."/>
            <person name="Hutchinson M.I."/>
            <person name="Powell A.J."/>
            <person name="Barry K."/>
            <person name="Miller A.N."/>
            <person name="Grigoriev I.V."/>
            <person name="Debuchy R."/>
            <person name="Gladieux P."/>
            <person name="Hiltunen Thoren M."/>
            <person name="Johannesson H."/>
        </authorList>
    </citation>
    <scope>NUCLEOTIDE SEQUENCE</scope>
    <source>
        <strain evidence="9">CBS 955.72</strain>
    </source>
</reference>
<dbReference type="GO" id="GO:0016020">
    <property type="term" value="C:membrane"/>
    <property type="evidence" value="ECO:0007669"/>
    <property type="project" value="UniProtKB-SubCell"/>
</dbReference>
<evidence type="ECO:0000256" key="2">
    <source>
        <dbReference type="ARBA" id="ARBA00022676"/>
    </source>
</evidence>
<feature type="transmembrane region" description="Helical" evidence="8">
    <location>
        <begin position="40"/>
        <end position="64"/>
    </location>
</feature>
<dbReference type="InterPro" id="IPR052427">
    <property type="entry name" value="Glycosyltrans_GT2/GT47"/>
</dbReference>
<dbReference type="AlphaFoldDB" id="A0AAJ0M8Q0"/>
<feature type="transmembrane region" description="Helical" evidence="8">
    <location>
        <begin position="390"/>
        <end position="411"/>
    </location>
</feature>
<dbReference type="CDD" id="cd06434">
    <property type="entry name" value="GT2_HAS"/>
    <property type="match status" value="1"/>
</dbReference>
<gene>
    <name evidence="9" type="ORF">B0T25DRAFT_511551</name>
</gene>
<dbReference type="InterPro" id="IPR029044">
    <property type="entry name" value="Nucleotide-diphossugar_trans"/>
</dbReference>
<name>A0AAJ0M8Q0_9PEZI</name>
<evidence type="ECO:0000256" key="3">
    <source>
        <dbReference type="ARBA" id="ARBA00022679"/>
    </source>
</evidence>
<keyword evidence="10" id="KW-1185">Reference proteome</keyword>
<accession>A0AAJ0M8Q0</accession>
<evidence type="ECO:0000256" key="8">
    <source>
        <dbReference type="SAM" id="Phobius"/>
    </source>
</evidence>
<keyword evidence="7" id="KW-0325">Glycoprotein</keyword>
<keyword evidence="3" id="KW-0808">Transferase</keyword>
<dbReference type="SUPFAM" id="SSF53448">
    <property type="entry name" value="Nucleotide-diphospho-sugar transferases"/>
    <property type="match status" value="1"/>
</dbReference>
<protein>
    <submittedName>
        <fullName evidence="9">Glycosyltransferase family 2 protein</fullName>
    </submittedName>
</protein>
<feature type="transmembrane region" description="Helical" evidence="8">
    <location>
        <begin position="12"/>
        <end position="34"/>
    </location>
</feature>
<reference evidence="9" key="2">
    <citation type="submission" date="2023-06" db="EMBL/GenBank/DDBJ databases">
        <authorList>
            <consortium name="Lawrence Berkeley National Laboratory"/>
            <person name="Haridas S."/>
            <person name="Hensen N."/>
            <person name="Bonometti L."/>
            <person name="Westerberg I."/>
            <person name="Brannstrom I.O."/>
            <person name="Guillou S."/>
            <person name="Cros-Aarteil S."/>
            <person name="Calhoun S."/>
            <person name="Kuo A."/>
            <person name="Mondo S."/>
            <person name="Pangilinan J."/>
            <person name="Riley R."/>
            <person name="Labutti K."/>
            <person name="Andreopoulos B."/>
            <person name="Lipzen A."/>
            <person name="Chen C."/>
            <person name="Yanf M."/>
            <person name="Daum C."/>
            <person name="Ng V."/>
            <person name="Clum A."/>
            <person name="Steindorff A."/>
            <person name="Ohm R."/>
            <person name="Martin F."/>
            <person name="Silar P."/>
            <person name="Natvig D."/>
            <person name="Lalanne C."/>
            <person name="Gautier V."/>
            <person name="Ament-Velasquez S.L."/>
            <person name="Kruys A."/>
            <person name="Hutchinson M.I."/>
            <person name="Powell A.J."/>
            <person name="Barry K."/>
            <person name="Miller A.N."/>
            <person name="Grigoriev I.V."/>
            <person name="Debuchy R."/>
            <person name="Gladieux P."/>
            <person name="Thoren M.H."/>
            <person name="Johannesson H."/>
        </authorList>
    </citation>
    <scope>NUCLEOTIDE SEQUENCE</scope>
    <source>
        <strain evidence="9">CBS 955.72</strain>
    </source>
</reference>
<feature type="transmembrane region" description="Helical" evidence="8">
    <location>
        <begin position="423"/>
        <end position="443"/>
    </location>
</feature>
<dbReference type="Gene3D" id="3.90.550.10">
    <property type="entry name" value="Spore Coat Polysaccharide Biosynthesis Protein SpsA, Chain A"/>
    <property type="match status" value="1"/>
</dbReference>
<evidence type="ECO:0000256" key="6">
    <source>
        <dbReference type="ARBA" id="ARBA00023136"/>
    </source>
</evidence>
<dbReference type="Pfam" id="PF13641">
    <property type="entry name" value="Glyco_tranf_2_3"/>
    <property type="match status" value="1"/>
</dbReference>
<keyword evidence="6 8" id="KW-0472">Membrane</keyword>
<sequence length="605" mass="68507">MAPVNRTWVGDVSAGVFTLLTVTWLINVAITSVAQDDQYLYWFLALFTWRYLRFVVHFFAFWLYKPSPMLGDEAATYTPFRDVTVILPTVDPEGEYFQECLRTCARNSPAKIIVITAGDELYEQTLEAVSSTKARFPGTEFVVGRTQIASKRQQVALAIPKVETAITVMLDDHVIWGPRLLKSILCPFEDPKVGMVGTNKLGKRVEGSGVWNRIWNMLGSLYLMRHNFEIRATNTVDGGVFVVSARACAVRTSILQHPEFLAGYTNDMFCFGLLGPLNADDDNYNTRFVVRRGWKIKIQYTDDAKIVTDVGTKSPVATKFLAQCRRWARTTWRSNARSLITDGTVWRCQLWCVYAVFLTSFTNFALFTDPALITLFCKSSLFLESAQPDMALAGLVAWVLFTKITKVFPYYQKYPQDTWLFPAYLVFAYAHSLIKFWALLTFWDCHWSGRNLSSIQVDDKLDLQSPPCLAPPTTLAGEQLSVARELISEIEGLRKSQTRMVNEHQIPMKEALLMIQEKLRGVRAAQVDIIEAENGIDTELQELETQVGDMIAGLPRQEQQDRDLEAVVSELGDRVEGLQKDVQRRGKLAVERHQGQSVELGVKVN</sequence>
<evidence type="ECO:0000313" key="10">
    <source>
        <dbReference type="Proteomes" id="UP001275084"/>
    </source>
</evidence>
<organism evidence="9 10">
    <name type="scientific">Lasiosphaeria hispida</name>
    <dbReference type="NCBI Taxonomy" id="260671"/>
    <lineage>
        <taxon>Eukaryota</taxon>
        <taxon>Fungi</taxon>
        <taxon>Dikarya</taxon>
        <taxon>Ascomycota</taxon>
        <taxon>Pezizomycotina</taxon>
        <taxon>Sordariomycetes</taxon>
        <taxon>Sordariomycetidae</taxon>
        <taxon>Sordariales</taxon>
        <taxon>Lasiosphaeriaceae</taxon>
        <taxon>Lasiosphaeria</taxon>
    </lineage>
</organism>
<comment type="subcellular location">
    <subcellularLocation>
        <location evidence="1">Membrane</location>
    </subcellularLocation>
</comment>
<dbReference type="PANTHER" id="PTHR47844">
    <property type="entry name" value="SYNTHASE CPS1, PUTATIVE (AFU_ORTHOLOGUE AFUA_7G02500)-RELATED"/>
    <property type="match status" value="1"/>
</dbReference>